<dbReference type="EMBL" id="CP003065">
    <property type="protein sequence ID" value="AEV68867.1"/>
    <property type="molecule type" value="Genomic_DNA"/>
</dbReference>
<feature type="transmembrane region" description="Helical" evidence="1">
    <location>
        <begin position="39"/>
        <end position="57"/>
    </location>
</feature>
<dbReference type="Pfam" id="PF09858">
    <property type="entry name" value="DUF2085"/>
    <property type="match status" value="1"/>
</dbReference>
<keyword evidence="1" id="KW-0472">Membrane</keyword>
<protein>
    <submittedName>
        <fullName evidence="2">Putative membrane protein</fullName>
    </submittedName>
</protein>
<gene>
    <name evidence="2" type="ordered locus">Clocl_2280</name>
</gene>
<dbReference type="OrthoDB" id="9810176at2"/>
<feature type="transmembrane region" description="Helical" evidence="1">
    <location>
        <begin position="192"/>
        <end position="214"/>
    </location>
</feature>
<keyword evidence="1" id="KW-1133">Transmembrane helix</keyword>
<organism evidence="2 3">
    <name type="scientific">Acetivibrio clariflavus (strain DSM 19732 / NBRC 101661 / EBR45)</name>
    <name type="common">Clostridium clariflavum</name>
    <dbReference type="NCBI Taxonomy" id="720554"/>
    <lineage>
        <taxon>Bacteria</taxon>
        <taxon>Bacillati</taxon>
        <taxon>Bacillota</taxon>
        <taxon>Clostridia</taxon>
        <taxon>Eubacteriales</taxon>
        <taxon>Oscillospiraceae</taxon>
        <taxon>Acetivibrio</taxon>
    </lineage>
</organism>
<dbReference type="HOGENOM" id="CLU_1238428_0_0_9"/>
<dbReference type="eggNOG" id="COG3815">
    <property type="taxonomic scope" value="Bacteria"/>
</dbReference>
<evidence type="ECO:0000256" key="1">
    <source>
        <dbReference type="SAM" id="Phobius"/>
    </source>
</evidence>
<dbReference type="InterPro" id="IPR019206">
    <property type="entry name" value="DUF2085_TM"/>
</dbReference>
<keyword evidence="1" id="KW-0812">Transmembrane</keyword>
<reference evidence="3" key="1">
    <citation type="submission" date="2011-12" db="EMBL/GenBank/DDBJ databases">
        <title>Complete sequence of Clostridium clariflavum DSM 19732.</title>
        <authorList>
            <consortium name="US DOE Joint Genome Institute"/>
            <person name="Lucas S."/>
            <person name="Han J."/>
            <person name="Lapidus A."/>
            <person name="Cheng J.-F."/>
            <person name="Goodwin L."/>
            <person name="Pitluck S."/>
            <person name="Peters L."/>
            <person name="Teshima H."/>
            <person name="Detter J.C."/>
            <person name="Han C."/>
            <person name="Tapia R."/>
            <person name="Land M."/>
            <person name="Hauser L."/>
            <person name="Kyrpides N."/>
            <person name="Ivanova N."/>
            <person name="Pagani I."/>
            <person name="Kitzmiller T."/>
            <person name="Lynd L."/>
            <person name="Izquierdo J."/>
            <person name="Woyke T."/>
        </authorList>
    </citation>
    <scope>NUCLEOTIDE SEQUENCE [LARGE SCALE GENOMIC DNA]</scope>
    <source>
        <strain evidence="3">DSM 19732 / NBRC 101661 / EBR45</strain>
    </source>
</reference>
<feature type="transmembrane region" description="Helical" evidence="1">
    <location>
        <begin position="69"/>
        <end position="89"/>
    </location>
</feature>
<dbReference type="AlphaFoldDB" id="G8LXW4"/>
<dbReference type="KEGG" id="ccl:Clocl_2280"/>
<feature type="transmembrane region" description="Helical" evidence="1">
    <location>
        <begin position="95"/>
        <end position="116"/>
    </location>
</feature>
<dbReference type="STRING" id="720554.Clocl_2280"/>
<dbReference type="Proteomes" id="UP000005435">
    <property type="component" value="Chromosome"/>
</dbReference>
<feature type="transmembrane region" description="Helical" evidence="1">
    <location>
        <begin position="128"/>
        <end position="150"/>
    </location>
</feature>
<dbReference type="RefSeq" id="WP_014255446.1">
    <property type="nucleotide sequence ID" value="NC_016627.1"/>
</dbReference>
<evidence type="ECO:0000313" key="2">
    <source>
        <dbReference type="EMBL" id="AEV68867.1"/>
    </source>
</evidence>
<reference evidence="2 3" key="2">
    <citation type="journal article" date="2012" name="Stand. Genomic Sci.">
        <title>Complete Genome Sequence of Clostridium clariflavum DSM 19732.</title>
        <authorList>
            <person name="Izquierdo J.A."/>
            <person name="Goodwin L."/>
            <person name="Davenport K.W."/>
            <person name="Teshima H."/>
            <person name="Bruce D."/>
            <person name="Detter C."/>
            <person name="Tapia R."/>
            <person name="Han S."/>
            <person name="Land M."/>
            <person name="Hauser L."/>
            <person name="Jeffries C.D."/>
            <person name="Han J."/>
            <person name="Pitluck S."/>
            <person name="Nolan M."/>
            <person name="Chen A."/>
            <person name="Huntemann M."/>
            <person name="Mavromatis K."/>
            <person name="Mikhailova N."/>
            <person name="Liolios K."/>
            <person name="Woyke T."/>
            <person name="Lynd L.R."/>
        </authorList>
    </citation>
    <scope>NUCLEOTIDE SEQUENCE [LARGE SCALE GENOMIC DNA]</scope>
    <source>
        <strain evidence="3">DSM 19732 / NBRC 101661 / EBR45</strain>
    </source>
</reference>
<sequence length="223" mass="25074">MDIISKAYFFIGSLVCHQIRERTIYIGEKPLPFCARDTGIYLGIFIALIYCISRRKLKADKVPSTRTGILLVMLTVPMMIDAVSSYASIRQTNNTVRLLTGIFFGMPIALFLIPAANYKVDGSNRLKVIDGGTDLLLLSFINVLAAFIILKFEIPSWWTVSTACLSGLVFIISRLGYTVIKLLNLGNPERRGVYSLGITAVIFGMLYIFKYYVIEWIMYQIGI</sequence>
<evidence type="ECO:0000313" key="3">
    <source>
        <dbReference type="Proteomes" id="UP000005435"/>
    </source>
</evidence>
<keyword evidence="3" id="KW-1185">Reference proteome</keyword>
<name>G8LXW4_ACECE</name>
<feature type="transmembrane region" description="Helical" evidence="1">
    <location>
        <begin position="156"/>
        <end position="180"/>
    </location>
</feature>
<proteinExistence type="predicted"/>
<accession>G8LXW4</accession>